<dbReference type="Proteomes" id="UP001221898">
    <property type="component" value="Unassembled WGS sequence"/>
</dbReference>
<feature type="compositionally biased region" description="Basic residues" evidence="1">
    <location>
        <begin position="20"/>
        <end position="35"/>
    </location>
</feature>
<feature type="region of interest" description="Disordered" evidence="1">
    <location>
        <begin position="1"/>
        <end position="60"/>
    </location>
</feature>
<accession>A0AAD7WMW9</accession>
<gene>
    <name evidence="2" type="ORF">AAFF_G00375050</name>
</gene>
<evidence type="ECO:0000313" key="2">
    <source>
        <dbReference type="EMBL" id="KAJ8401924.1"/>
    </source>
</evidence>
<evidence type="ECO:0000256" key="1">
    <source>
        <dbReference type="SAM" id="MobiDB-lite"/>
    </source>
</evidence>
<protein>
    <submittedName>
        <fullName evidence="2">Uncharacterized protein</fullName>
    </submittedName>
</protein>
<keyword evidence="3" id="KW-1185">Reference proteome</keyword>
<organism evidence="2 3">
    <name type="scientific">Aldrovandia affinis</name>
    <dbReference type="NCBI Taxonomy" id="143900"/>
    <lineage>
        <taxon>Eukaryota</taxon>
        <taxon>Metazoa</taxon>
        <taxon>Chordata</taxon>
        <taxon>Craniata</taxon>
        <taxon>Vertebrata</taxon>
        <taxon>Euteleostomi</taxon>
        <taxon>Actinopterygii</taxon>
        <taxon>Neopterygii</taxon>
        <taxon>Teleostei</taxon>
        <taxon>Notacanthiformes</taxon>
        <taxon>Halosauridae</taxon>
        <taxon>Aldrovandia</taxon>
    </lineage>
</organism>
<sequence>MPLEEALTKRPNSKAEKRQAVIHRRRKERRLRKSCRGGTHTHDPEAPQGHGQLQSRQRLETGRGVEVCCRQVGQYDLRAHAPGVTSCTKVREGRARS</sequence>
<proteinExistence type="predicted"/>
<evidence type="ECO:0000313" key="3">
    <source>
        <dbReference type="Proteomes" id="UP001221898"/>
    </source>
</evidence>
<reference evidence="2" key="1">
    <citation type="journal article" date="2023" name="Science">
        <title>Genome structures resolve the early diversification of teleost fishes.</title>
        <authorList>
            <person name="Parey E."/>
            <person name="Louis A."/>
            <person name="Montfort J."/>
            <person name="Bouchez O."/>
            <person name="Roques C."/>
            <person name="Iampietro C."/>
            <person name="Lluch J."/>
            <person name="Castinel A."/>
            <person name="Donnadieu C."/>
            <person name="Desvignes T."/>
            <person name="Floi Bucao C."/>
            <person name="Jouanno E."/>
            <person name="Wen M."/>
            <person name="Mejri S."/>
            <person name="Dirks R."/>
            <person name="Jansen H."/>
            <person name="Henkel C."/>
            <person name="Chen W.J."/>
            <person name="Zahm M."/>
            <person name="Cabau C."/>
            <person name="Klopp C."/>
            <person name="Thompson A.W."/>
            <person name="Robinson-Rechavi M."/>
            <person name="Braasch I."/>
            <person name="Lecointre G."/>
            <person name="Bobe J."/>
            <person name="Postlethwait J.H."/>
            <person name="Berthelot C."/>
            <person name="Roest Crollius H."/>
            <person name="Guiguen Y."/>
        </authorList>
    </citation>
    <scope>NUCLEOTIDE SEQUENCE</scope>
    <source>
        <strain evidence="2">NC1722</strain>
    </source>
</reference>
<dbReference type="AlphaFoldDB" id="A0AAD7WMW9"/>
<comment type="caution">
    <text evidence="2">The sequence shown here is derived from an EMBL/GenBank/DDBJ whole genome shotgun (WGS) entry which is preliminary data.</text>
</comment>
<dbReference type="EMBL" id="JAINUG010000067">
    <property type="protein sequence ID" value="KAJ8401924.1"/>
    <property type="molecule type" value="Genomic_DNA"/>
</dbReference>
<name>A0AAD7WMW9_9TELE</name>